<dbReference type="InterPro" id="IPR001123">
    <property type="entry name" value="LeuE-type"/>
</dbReference>
<evidence type="ECO:0000256" key="6">
    <source>
        <dbReference type="SAM" id="Phobius"/>
    </source>
</evidence>
<gene>
    <name evidence="7" type="ORF">QNM18_07985</name>
</gene>
<feature type="transmembrane region" description="Helical" evidence="6">
    <location>
        <begin position="138"/>
        <end position="164"/>
    </location>
</feature>
<feature type="transmembrane region" description="Helical" evidence="6">
    <location>
        <begin position="176"/>
        <end position="197"/>
    </location>
</feature>
<keyword evidence="2" id="KW-1003">Cell membrane</keyword>
<comment type="subcellular location">
    <subcellularLocation>
        <location evidence="1">Cell membrane</location>
        <topology evidence="1">Multi-pass membrane protein</topology>
    </subcellularLocation>
</comment>
<comment type="caution">
    <text evidence="7">The sequence shown here is derived from an EMBL/GenBank/DDBJ whole genome shotgun (WGS) entry which is preliminary data.</text>
</comment>
<keyword evidence="8" id="KW-1185">Reference proteome</keyword>
<feature type="transmembrane region" description="Helical" evidence="6">
    <location>
        <begin position="40"/>
        <end position="62"/>
    </location>
</feature>
<evidence type="ECO:0000256" key="5">
    <source>
        <dbReference type="ARBA" id="ARBA00023136"/>
    </source>
</evidence>
<name>A0ABT7EIX2_9GAMM</name>
<keyword evidence="4 6" id="KW-1133">Transmembrane helix</keyword>
<dbReference type="Proteomes" id="UP001231915">
    <property type="component" value="Unassembled WGS sequence"/>
</dbReference>
<evidence type="ECO:0000313" key="7">
    <source>
        <dbReference type="EMBL" id="MDK2594979.1"/>
    </source>
</evidence>
<accession>A0ABT7EIX2</accession>
<dbReference type="PANTHER" id="PTHR30086">
    <property type="entry name" value="ARGININE EXPORTER PROTEIN ARGO"/>
    <property type="match status" value="1"/>
</dbReference>
<dbReference type="Pfam" id="PF01810">
    <property type="entry name" value="LysE"/>
    <property type="match status" value="1"/>
</dbReference>
<proteinExistence type="predicted"/>
<dbReference type="EMBL" id="JASJUT010000003">
    <property type="protein sequence ID" value="MDK2594979.1"/>
    <property type="molecule type" value="Genomic_DNA"/>
</dbReference>
<sequence>MTYELLYALSLFAFVSSITPGPNNLILLSSGITFGTRRCIRLLLGINLGFAAMILLVGAGIGELFTRFAVLHEVLKWLSAAYILYLAFKVASTTPIEFESHVTAQPMTFFEAVMFQWINPKAWSMSLSAITIYTPSTHFSSVVLVAVVFSLINLPCILSWLLVGTKLSKLIKHPKYFRALNLALAFVLVASIVPTFIPLD</sequence>
<evidence type="ECO:0000256" key="1">
    <source>
        <dbReference type="ARBA" id="ARBA00004651"/>
    </source>
</evidence>
<reference evidence="7 8" key="1">
    <citation type="submission" date="2023-05" db="EMBL/GenBank/DDBJ databases">
        <title>Pseudoalteromonas ardens sp. nov., Pseudoalteromonas obscura sp. nov., and Pseudoalteromonas umbrosa sp. nov., isolated from the coral Montipora capitata.</title>
        <authorList>
            <person name="Thomas E.M."/>
            <person name="Smith E.M."/>
            <person name="Papke E."/>
            <person name="Shlafstein M.D."/>
            <person name="Oline D.K."/>
            <person name="Videau P."/>
            <person name="Saw J.H."/>
            <person name="Strangman W.K."/>
            <person name="Ushijima B."/>
        </authorList>
    </citation>
    <scope>NUCLEOTIDE SEQUENCE [LARGE SCALE GENOMIC DNA]</scope>
    <source>
        <strain evidence="7 8">P94</strain>
    </source>
</reference>
<keyword evidence="5 6" id="KW-0472">Membrane</keyword>
<organism evidence="7 8">
    <name type="scientific">Pseudoalteromonas obscura</name>
    <dbReference type="NCBI Taxonomy" id="3048491"/>
    <lineage>
        <taxon>Bacteria</taxon>
        <taxon>Pseudomonadati</taxon>
        <taxon>Pseudomonadota</taxon>
        <taxon>Gammaproteobacteria</taxon>
        <taxon>Alteromonadales</taxon>
        <taxon>Pseudoalteromonadaceae</taxon>
        <taxon>Pseudoalteromonas</taxon>
    </lineage>
</organism>
<dbReference type="PANTHER" id="PTHR30086:SF20">
    <property type="entry name" value="ARGININE EXPORTER PROTEIN ARGO-RELATED"/>
    <property type="match status" value="1"/>
</dbReference>
<evidence type="ECO:0000256" key="3">
    <source>
        <dbReference type="ARBA" id="ARBA00022692"/>
    </source>
</evidence>
<evidence type="ECO:0000256" key="4">
    <source>
        <dbReference type="ARBA" id="ARBA00022989"/>
    </source>
</evidence>
<keyword evidence="3 6" id="KW-0812">Transmembrane</keyword>
<protein>
    <submittedName>
        <fullName evidence="7">LysE family translocator</fullName>
    </submittedName>
</protein>
<dbReference type="RefSeq" id="WP_284136838.1">
    <property type="nucleotide sequence ID" value="NZ_JASJUT010000003.1"/>
</dbReference>
<evidence type="ECO:0000256" key="2">
    <source>
        <dbReference type="ARBA" id="ARBA00022475"/>
    </source>
</evidence>
<feature type="transmembrane region" description="Helical" evidence="6">
    <location>
        <begin position="6"/>
        <end position="28"/>
    </location>
</feature>
<evidence type="ECO:0000313" key="8">
    <source>
        <dbReference type="Proteomes" id="UP001231915"/>
    </source>
</evidence>